<dbReference type="FunFam" id="3.40.50.1240:FF:000033">
    <property type="entry name" value="Chromosome 12, whole genome shotgun sequence"/>
    <property type="match status" value="1"/>
</dbReference>
<dbReference type="Proteomes" id="UP000322245">
    <property type="component" value="Unassembled WGS sequence"/>
</dbReference>
<accession>A0A5D3AQ08</accession>
<feature type="compositionally biased region" description="Basic residues" evidence="2">
    <location>
        <begin position="295"/>
        <end position="306"/>
    </location>
</feature>
<dbReference type="PANTHER" id="PTHR20963">
    <property type="entry name" value="MULTIPLE INOSITOL POLYPHOSPHATE PHOSPHATASE-RELATED"/>
    <property type="match status" value="1"/>
</dbReference>
<dbReference type="CDD" id="cd07061">
    <property type="entry name" value="HP_HAP_like"/>
    <property type="match status" value="1"/>
</dbReference>
<reference evidence="3 4" key="1">
    <citation type="submission" date="2017-05" db="EMBL/GenBank/DDBJ databases">
        <title>The Genome Sequence of Tsuchiyaea wingfieldii DSM 27421.</title>
        <authorList>
            <person name="Cuomo C."/>
            <person name="Passer A."/>
            <person name="Billmyre B."/>
            <person name="Heitman J."/>
        </authorList>
    </citation>
    <scope>NUCLEOTIDE SEQUENCE [LARGE SCALE GENOMIC DNA]</scope>
    <source>
        <strain evidence="3 4">DSM 27421</strain>
    </source>
</reference>
<feature type="compositionally biased region" description="Basic and acidic residues" evidence="2">
    <location>
        <begin position="313"/>
        <end position="355"/>
    </location>
</feature>
<keyword evidence="4" id="KW-1185">Reference proteome</keyword>
<feature type="region of interest" description="Disordered" evidence="2">
    <location>
        <begin position="294"/>
        <end position="360"/>
    </location>
</feature>
<evidence type="ECO:0000313" key="3">
    <source>
        <dbReference type="EMBL" id="TYJ52173.1"/>
    </source>
</evidence>
<name>A0A5D3AQ08_9TREE</name>
<dbReference type="InterPro" id="IPR029033">
    <property type="entry name" value="His_PPase_superfam"/>
</dbReference>
<organism evidence="3 4">
    <name type="scientific">Cryptococcus floricola</name>
    <dbReference type="NCBI Taxonomy" id="2591691"/>
    <lineage>
        <taxon>Eukaryota</taxon>
        <taxon>Fungi</taxon>
        <taxon>Dikarya</taxon>
        <taxon>Basidiomycota</taxon>
        <taxon>Agaricomycotina</taxon>
        <taxon>Tremellomycetes</taxon>
        <taxon>Tremellales</taxon>
        <taxon>Cryptococcaceae</taxon>
        <taxon>Cryptococcus</taxon>
    </lineage>
</organism>
<dbReference type="SUPFAM" id="SSF53254">
    <property type="entry name" value="Phosphoglycerate mutase-like"/>
    <property type="match status" value="1"/>
</dbReference>
<dbReference type="Pfam" id="PF14223">
    <property type="entry name" value="Retrotran_gag_2"/>
    <property type="match status" value="1"/>
</dbReference>
<feature type="compositionally biased region" description="Basic and acidic residues" evidence="2">
    <location>
        <begin position="1"/>
        <end position="12"/>
    </location>
</feature>
<dbReference type="GO" id="GO:0003993">
    <property type="term" value="F:acid phosphatase activity"/>
    <property type="evidence" value="ECO:0007669"/>
    <property type="project" value="TreeGrafter"/>
</dbReference>
<dbReference type="PANTHER" id="PTHR20963:SF55">
    <property type="entry name" value="PHOSPHATASE, PUTATIVE-RELATED"/>
    <property type="match status" value="1"/>
</dbReference>
<evidence type="ECO:0000256" key="2">
    <source>
        <dbReference type="SAM" id="MobiDB-lite"/>
    </source>
</evidence>
<dbReference type="AlphaFoldDB" id="A0A5D3AQ08"/>
<dbReference type="PROSITE" id="PS00616">
    <property type="entry name" value="HIS_ACID_PHOSPHAT_1"/>
    <property type="match status" value="1"/>
</dbReference>
<evidence type="ECO:0000256" key="1">
    <source>
        <dbReference type="ARBA" id="ARBA00022801"/>
    </source>
</evidence>
<dbReference type="Gene3D" id="3.40.50.1240">
    <property type="entry name" value="Phosphoglycerate mutase-like"/>
    <property type="match status" value="1"/>
</dbReference>
<protein>
    <recommendedName>
        <fullName evidence="5">3-phytase</fullName>
    </recommendedName>
</protein>
<keyword evidence="1" id="KW-0378">Hydrolase</keyword>
<dbReference type="InterPro" id="IPR033379">
    <property type="entry name" value="Acid_Pase_AS"/>
</dbReference>
<dbReference type="EMBL" id="NIDF01000151">
    <property type="protein sequence ID" value="TYJ52173.1"/>
    <property type="molecule type" value="Genomic_DNA"/>
</dbReference>
<sequence>MTPRDIPPHHSTESPADIPPHHSTVSSADYFRPLVWTSSIVLEGPNNFPQWEQQVEVFFMEYEAFDLLEPDAAPPSLSATPSAQERASEKAWVHRDVKFAALLHRSLSLPLQTRFFELIRLHIPRLSTKATAQSSTSASTVGRTSRLFHAIARDYGSDNAQHEYILACRFINHRPKPGEDITSWIDKVIELFSQLKTREFNLEKLCTCILLDRLPSEYEGLTQSIWSQADMPSLDSVSNRIRRVATKNEASATLDGSSTLYQSQALAAAISNSPLPTDSPNRNDYLHALYSRMRKEGKRPSAKHPCHNCGSPHHWELQCPEKTEGEDEKEREKSEGEAREGERKEVNGRERGRKEVKGRRAAKAHAATAVAFYEPPLPDFYAQTSSTTTNLSPWYSVNSSFYGLTDTSPLIPEQCEITQVHLLYRHGARYPTSGSGPTKFAAKLANAAAQDGSFTAKDELEFLNSWTYKLGAELLSPFGRLQNFELGVAFRQQYGSLLNNFTEAGTLPVFRTESQDRMVKTAENFAAGFFGVPEYLDQVSIEILVETHGVNNSGAPYKTCPNSNIASRGSLGSTAATEFSENAFNETVARIQKLVDGITIDTSDVLNMLALCSYETDTLGYSAFCPLFTEEDFRNYEYHYDLSFYYNQGFGSPVGAAQGKGFLQEFVSRFTQTPINASDSALNATLDSDPTFFPLNQSIYADATHEVVLLDAFTAFNFSALFSSGPLPIDKRDDSASFVASQIVPFATHMVVQVLECSDQTSSKQIRFIINDAVLPLDKTYEGCEWNKDGLCAFDTVVSALQKRLEEIDFDYDCNGNYTVEAGHDYNGRAPRN</sequence>
<feature type="region of interest" description="Disordered" evidence="2">
    <location>
        <begin position="1"/>
        <end position="22"/>
    </location>
</feature>
<comment type="caution">
    <text evidence="3">The sequence shown here is derived from an EMBL/GenBank/DDBJ whole genome shotgun (WGS) entry which is preliminary data.</text>
</comment>
<proteinExistence type="predicted"/>
<evidence type="ECO:0008006" key="5">
    <source>
        <dbReference type="Google" id="ProtNLM"/>
    </source>
</evidence>
<evidence type="ECO:0000313" key="4">
    <source>
        <dbReference type="Proteomes" id="UP000322245"/>
    </source>
</evidence>
<gene>
    <name evidence="3" type="ORF">B9479_007218</name>
</gene>
<dbReference type="InterPro" id="IPR000560">
    <property type="entry name" value="His_Pase_clade-2"/>
</dbReference>
<dbReference type="Pfam" id="PF00328">
    <property type="entry name" value="His_Phos_2"/>
    <property type="match status" value="1"/>
</dbReference>